<proteinExistence type="predicted"/>
<keyword evidence="1" id="KW-1133">Transmembrane helix</keyword>
<gene>
    <name evidence="2" type="ORF">FRZ32_11490</name>
</gene>
<accession>A0A5C6TUZ9</accession>
<feature type="transmembrane region" description="Helical" evidence="1">
    <location>
        <begin position="107"/>
        <end position="125"/>
    </location>
</feature>
<comment type="caution">
    <text evidence="2">The sequence shown here is derived from an EMBL/GenBank/DDBJ whole genome shotgun (WGS) entry which is preliminary data.</text>
</comment>
<evidence type="ECO:0000313" key="2">
    <source>
        <dbReference type="EMBL" id="TXC64222.1"/>
    </source>
</evidence>
<evidence type="ECO:0000256" key="1">
    <source>
        <dbReference type="SAM" id="Phobius"/>
    </source>
</evidence>
<dbReference type="EMBL" id="VOQQ01000001">
    <property type="protein sequence ID" value="TXC64222.1"/>
    <property type="molecule type" value="Genomic_DNA"/>
</dbReference>
<feature type="transmembrane region" description="Helical" evidence="1">
    <location>
        <begin position="44"/>
        <end position="65"/>
    </location>
</feature>
<keyword evidence="1" id="KW-0472">Membrane</keyword>
<protein>
    <submittedName>
        <fullName evidence="2">Uncharacterized protein</fullName>
    </submittedName>
</protein>
<keyword evidence="1" id="KW-0812">Transmembrane</keyword>
<sequence>MTNNVTSIGVFERDLQYVNFAFGTAFGGYIGVILAIRELSDSKVILMMLLAAAVSSWLIYFHRVAIDVLRDGYKSHAWSVTLFLIITAGLQLMSAEIQESYLVAFRIFQAWSYVLLFCLGTNLLFMRRLNG</sequence>
<dbReference type="AlphaFoldDB" id="A0A5C6TUZ9"/>
<reference evidence="2 3" key="1">
    <citation type="journal article" date="2015" name="J. Microbiol.">
        <title>Sphingosinicella ginsenosidimutans sp. nov., with ginsenoside converting activity.</title>
        <authorList>
            <person name="Kim J.K."/>
            <person name="Kang M.S."/>
            <person name="Park S.C."/>
            <person name="Kim K.M."/>
            <person name="Choi K."/>
            <person name="Yoon M.H."/>
            <person name="Im W.T."/>
        </authorList>
    </citation>
    <scope>NUCLEOTIDE SEQUENCE [LARGE SCALE GENOMIC DNA]</scope>
    <source>
        <strain evidence="2 3">BS-11</strain>
    </source>
</reference>
<organism evidence="2 3">
    <name type="scientific">Allosphingosinicella ginsenosidimutans</name>
    <dbReference type="NCBI Taxonomy" id="1176539"/>
    <lineage>
        <taxon>Bacteria</taxon>
        <taxon>Pseudomonadati</taxon>
        <taxon>Pseudomonadota</taxon>
        <taxon>Alphaproteobacteria</taxon>
        <taxon>Sphingomonadales</taxon>
        <taxon>Sphingomonadaceae</taxon>
        <taxon>Allosphingosinicella</taxon>
    </lineage>
</organism>
<name>A0A5C6TUZ9_9SPHN</name>
<dbReference type="RefSeq" id="WP_147043628.1">
    <property type="nucleotide sequence ID" value="NZ_BAABIR010000001.1"/>
</dbReference>
<feature type="transmembrane region" description="Helical" evidence="1">
    <location>
        <begin position="20"/>
        <end position="37"/>
    </location>
</feature>
<evidence type="ECO:0000313" key="3">
    <source>
        <dbReference type="Proteomes" id="UP000321249"/>
    </source>
</evidence>
<feature type="transmembrane region" description="Helical" evidence="1">
    <location>
        <begin position="77"/>
        <end position="95"/>
    </location>
</feature>
<dbReference type="Proteomes" id="UP000321249">
    <property type="component" value="Unassembled WGS sequence"/>
</dbReference>
<keyword evidence="3" id="KW-1185">Reference proteome</keyword>